<evidence type="ECO:0000313" key="2">
    <source>
        <dbReference type="EMBL" id="KAL0163344.1"/>
    </source>
</evidence>
<organism evidence="2 3">
    <name type="scientific">Cirrhinus mrigala</name>
    <name type="common">Mrigala</name>
    <dbReference type="NCBI Taxonomy" id="683832"/>
    <lineage>
        <taxon>Eukaryota</taxon>
        <taxon>Metazoa</taxon>
        <taxon>Chordata</taxon>
        <taxon>Craniata</taxon>
        <taxon>Vertebrata</taxon>
        <taxon>Euteleostomi</taxon>
        <taxon>Actinopterygii</taxon>
        <taxon>Neopterygii</taxon>
        <taxon>Teleostei</taxon>
        <taxon>Ostariophysi</taxon>
        <taxon>Cypriniformes</taxon>
        <taxon>Cyprinidae</taxon>
        <taxon>Labeoninae</taxon>
        <taxon>Labeonini</taxon>
        <taxon>Cirrhinus</taxon>
    </lineage>
</organism>
<name>A0ABD0NNH6_CIRMR</name>
<keyword evidence="3" id="KW-1185">Reference proteome</keyword>
<dbReference type="InterPro" id="IPR052593">
    <property type="entry name" value="MT-associated_AKAP9-binding"/>
</dbReference>
<gene>
    <name evidence="2" type="ORF">M9458_042740</name>
</gene>
<feature type="region of interest" description="Disordered" evidence="1">
    <location>
        <begin position="16"/>
        <end position="43"/>
    </location>
</feature>
<proteinExistence type="predicted"/>
<sequence length="144" mass="16659">EQVAKLRLEASELRGLLKEENATESKESAESSGESDSHGDLHQTVKVLRSEARNHRKIIRLLKEQLQRNSVSDAGSQIDPKMMAGLASNMEQLQTYHEDLHTSTLEKENKLRERKEMEERYERRRQGQSTKPSKNQKQHMARHA</sequence>
<dbReference type="PANTHER" id="PTHR46501:SF7">
    <property type="entry name" value="MYOMEGALIN ISOFORM X1"/>
    <property type="match status" value="1"/>
</dbReference>
<reference evidence="2 3" key="1">
    <citation type="submission" date="2024-05" db="EMBL/GenBank/DDBJ databases">
        <title>Genome sequencing and assembly of Indian major carp, Cirrhinus mrigala (Hamilton, 1822).</title>
        <authorList>
            <person name="Mohindra V."/>
            <person name="Chowdhury L.M."/>
            <person name="Lal K."/>
            <person name="Jena J.K."/>
        </authorList>
    </citation>
    <scope>NUCLEOTIDE SEQUENCE [LARGE SCALE GENOMIC DNA]</scope>
    <source>
        <strain evidence="2">CM1030</strain>
        <tissue evidence="2">Blood</tissue>
    </source>
</reference>
<dbReference type="Proteomes" id="UP001529510">
    <property type="component" value="Unassembled WGS sequence"/>
</dbReference>
<dbReference type="AlphaFoldDB" id="A0ABD0NNH6"/>
<feature type="compositionally biased region" description="Basic and acidic residues" evidence="1">
    <location>
        <begin position="98"/>
        <end position="125"/>
    </location>
</feature>
<evidence type="ECO:0000313" key="3">
    <source>
        <dbReference type="Proteomes" id="UP001529510"/>
    </source>
</evidence>
<accession>A0ABD0NNH6</accession>
<feature type="compositionally biased region" description="Basic residues" evidence="1">
    <location>
        <begin position="134"/>
        <end position="144"/>
    </location>
</feature>
<protein>
    <submittedName>
        <fullName evidence="2">Uncharacterized protein</fullName>
    </submittedName>
</protein>
<feature type="non-terminal residue" evidence="2">
    <location>
        <position position="144"/>
    </location>
</feature>
<dbReference type="EMBL" id="JAMKFB020000021">
    <property type="protein sequence ID" value="KAL0163344.1"/>
    <property type="molecule type" value="Genomic_DNA"/>
</dbReference>
<evidence type="ECO:0000256" key="1">
    <source>
        <dbReference type="SAM" id="MobiDB-lite"/>
    </source>
</evidence>
<comment type="caution">
    <text evidence="2">The sequence shown here is derived from an EMBL/GenBank/DDBJ whole genome shotgun (WGS) entry which is preliminary data.</text>
</comment>
<dbReference type="PANTHER" id="PTHR46501">
    <property type="entry name" value="MYOMEGALIN"/>
    <property type="match status" value="1"/>
</dbReference>
<feature type="region of interest" description="Disordered" evidence="1">
    <location>
        <begin position="98"/>
        <end position="144"/>
    </location>
</feature>
<feature type="non-terminal residue" evidence="2">
    <location>
        <position position="1"/>
    </location>
</feature>